<dbReference type="Gene3D" id="1.10.357.20">
    <property type="entry name" value="SLC41 divalent cation transporters, integral membrane domain"/>
    <property type="match status" value="1"/>
</dbReference>
<proteinExistence type="inferred from homology"/>
<feature type="domain" description="CBS" evidence="10">
    <location>
        <begin position="240"/>
        <end position="298"/>
    </location>
</feature>
<dbReference type="AlphaFoldDB" id="A0A2P7TYB6"/>
<dbReference type="Proteomes" id="UP000241868">
    <property type="component" value="Unassembled WGS sequence"/>
</dbReference>
<comment type="subcellular location">
    <subcellularLocation>
        <location evidence="9">Cell membrane</location>
        <topology evidence="9">Multi-pass membrane protein</topology>
    </subcellularLocation>
    <subcellularLocation>
        <location evidence="1">Membrane</location>
        <topology evidence="1">Multi-pass membrane protein</topology>
    </subcellularLocation>
</comment>
<dbReference type="SUPFAM" id="SSF158791">
    <property type="entry name" value="MgtE N-terminal domain-like"/>
    <property type="match status" value="1"/>
</dbReference>
<dbReference type="GO" id="GO:0046872">
    <property type="term" value="F:metal ion binding"/>
    <property type="evidence" value="ECO:0007669"/>
    <property type="project" value="UniProtKB-KW"/>
</dbReference>
<comment type="caution">
    <text evidence="9">Lacks conserved residue(s) required for the propagation of feature annotation.</text>
</comment>
<evidence type="ECO:0000259" key="10">
    <source>
        <dbReference type="PROSITE" id="PS51371"/>
    </source>
</evidence>
<feature type="transmembrane region" description="Helical" evidence="9">
    <location>
        <begin position="424"/>
        <end position="449"/>
    </location>
</feature>
<feature type="transmembrane region" description="Helical" evidence="9">
    <location>
        <begin position="399"/>
        <end position="418"/>
    </location>
</feature>
<dbReference type="Pfam" id="PF01769">
    <property type="entry name" value="MgtE"/>
    <property type="match status" value="1"/>
</dbReference>
<keyword evidence="9" id="KW-1003">Cell membrane</keyword>
<accession>A0A2P7TYB6</accession>
<feature type="transmembrane region" description="Helical" evidence="9">
    <location>
        <begin position="461"/>
        <end position="484"/>
    </location>
</feature>
<keyword evidence="12" id="KW-1185">Reference proteome</keyword>
<dbReference type="NCBIfam" id="TIGR00400">
    <property type="entry name" value="mgtE"/>
    <property type="match status" value="1"/>
</dbReference>
<evidence type="ECO:0000256" key="1">
    <source>
        <dbReference type="ARBA" id="ARBA00004141"/>
    </source>
</evidence>
<dbReference type="InterPro" id="IPR006668">
    <property type="entry name" value="Mg_transptr_MgtE_intracell_dom"/>
</dbReference>
<comment type="subunit">
    <text evidence="9">Homodimer.</text>
</comment>
<keyword evidence="4 9" id="KW-0812">Transmembrane</keyword>
<evidence type="ECO:0000256" key="4">
    <source>
        <dbReference type="ARBA" id="ARBA00022692"/>
    </source>
</evidence>
<dbReference type="Pfam" id="PF03448">
    <property type="entry name" value="MgtE_N"/>
    <property type="match status" value="1"/>
</dbReference>
<keyword evidence="7 9" id="KW-0472">Membrane</keyword>
<dbReference type="GO" id="GO:0005886">
    <property type="term" value="C:plasma membrane"/>
    <property type="evidence" value="ECO:0007669"/>
    <property type="project" value="UniProtKB-SubCell"/>
</dbReference>
<dbReference type="RefSeq" id="WP_106742584.1">
    <property type="nucleotide sequence ID" value="NZ_PXYY01000080.1"/>
</dbReference>
<dbReference type="InterPro" id="IPR006669">
    <property type="entry name" value="MgtE_transporter"/>
</dbReference>
<evidence type="ECO:0000313" key="11">
    <source>
        <dbReference type="EMBL" id="PSJ79695.1"/>
    </source>
</evidence>
<dbReference type="SUPFAM" id="SSF54631">
    <property type="entry name" value="CBS-domain pair"/>
    <property type="match status" value="1"/>
</dbReference>
<evidence type="ECO:0000256" key="8">
    <source>
        <dbReference type="PROSITE-ProRule" id="PRU00703"/>
    </source>
</evidence>
<dbReference type="SUPFAM" id="SSF161093">
    <property type="entry name" value="MgtE membrane domain-like"/>
    <property type="match status" value="1"/>
</dbReference>
<name>A0A2P7TYB6_9NEIS</name>
<dbReference type="PANTHER" id="PTHR43773">
    <property type="entry name" value="MAGNESIUM TRANSPORTER MGTE"/>
    <property type="match status" value="1"/>
</dbReference>
<comment type="caution">
    <text evidence="11">The sequence shown here is derived from an EMBL/GenBank/DDBJ whole genome shotgun (WGS) entry which is preliminary data.</text>
</comment>
<dbReference type="InterPro" id="IPR036739">
    <property type="entry name" value="SLC41_membr_dom_sf"/>
</dbReference>
<comment type="function">
    <text evidence="9">Acts as a magnesium transporter.</text>
</comment>
<dbReference type="InterPro" id="IPR006667">
    <property type="entry name" value="SLC41_membr_dom"/>
</dbReference>
<protein>
    <recommendedName>
        <fullName evidence="9">Magnesium transporter MgtE</fullName>
    </recommendedName>
</protein>
<evidence type="ECO:0000256" key="5">
    <source>
        <dbReference type="ARBA" id="ARBA00022842"/>
    </source>
</evidence>
<dbReference type="FunFam" id="3.10.580.10:FF:000025">
    <property type="entry name" value="Magnesium transporter MgtE"/>
    <property type="match status" value="1"/>
</dbReference>
<dbReference type="PANTHER" id="PTHR43773:SF1">
    <property type="entry name" value="MAGNESIUM TRANSPORTER MGTE"/>
    <property type="match status" value="1"/>
</dbReference>
<dbReference type="SMART" id="SM00116">
    <property type="entry name" value="CBS"/>
    <property type="match status" value="2"/>
</dbReference>
<dbReference type="InterPro" id="IPR046342">
    <property type="entry name" value="CBS_dom_sf"/>
</dbReference>
<dbReference type="SMART" id="SM00924">
    <property type="entry name" value="MgtE_N"/>
    <property type="match status" value="1"/>
</dbReference>
<evidence type="ECO:0000256" key="6">
    <source>
        <dbReference type="ARBA" id="ARBA00022989"/>
    </source>
</evidence>
<keyword evidence="9" id="KW-0479">Metal-binding</keyword>
<evidence type="ECO:0000256" key="7">
    <source>
        <dbReference type="ARBA" id="ARBA00023136"/>
    </source>
</evidence>
<dbReference type="InterPro" id="IPR000644">
    <property type="entry name" value="CBS_dom"/>
</dbReference>
<dbReference type="Gene3D" id="1.25.60.10">
    <property type="entry name" value="MgtE N-terminal domain-like"/>
    <property type="match status" value="1"/>
</dbReference>
<keyword evidence="3 9" id="KW-0813">Transport</keyword>
<gene>
    <name evidence="11" type="primary">mgtE</name>
    <name evidence="11" type="ORF">C7N83_10645</name>
</gene>
<evidence type="ECO:0000256" key="2">
    <source>
        <dbReference type="ARBA" id="ARBA00009749"/>
    </source>
</evidence>
<keyword evidence="6 9" id="KW-1133">Transmembrane helix</keyword>
<evidence type="ECO:0000313" key="12">
    <source>
        <dbReference type="Proteomes" id="UP000241868"/>
    </source>
</evidence>
<dbReference type="EMBL" id="PXYY01000080">
    <property type="protein sequence ID" value="PSJ79695.1"/>
    <property type="molecule type" value="Genomic_DNA"/>
</dbReference>
<dbReference type="CDD" id="cd04606">
    <property type="entry name" value="CBS_pair_Mg_transporter"/>
    <property type="match status" value="1"/>
</dbReference>
<dbReference type="GO" id="GO:0015095">
    <property type="term" value="F:magnesium ion transmembrane transporter activity"/>
    <property type="evidence" value="ECO:0007669"/>
    <property type="project" value="UniProtKB-UniRule"/>
</dbReference>
<sequence>MSHKPEHKIHEAADAGGSDVERIAADFDHIHALCEILEPAFPQIEAGIPIEDEALRVKFTELTVLLSELHTADVADVLESLPQRERNIVWLLVAPEDDGEILLEVSDSVRETLIESMDKDELLAAIDDLDADELAELADDLPHQVVYEALQTRDEEERAQVQAAMSYEDDQVGAIMDFELVSIRADVACEVVLRYLRRFESLPDHTDKIFVVDQNDILKGVLPIRSLLVADPEELVENVMATDVVRFRPDDNVEEAAQAFERYDLVTAPVIDVNKKLIGRITIDEIVDVIREESEADMLNMAGLQEEEDLFAPILDSVKNRWMWLAINLCTAFLASRVIGAFEGSIEKIVALAALMPIVAGIGGNSGNQTITMIVRAMAVGQITGIQASKLLKKEVGVALVNGVLWGSVMGLIAWVLYDNFGIGLVMVAAMTLNLLLAATVGVLIPVLLDKAGRDPALGSSVLITAVTDSGGFLIFLGLATIFLL</sequence>
<reference evidence="11 12" key="1">
    <citation type="submission" date="2018-03" db="EMBL/GenBank/DDBJ databases">
        <title>Neisseria weixii sp. nov., isolated from the intestinal contents of Tibetan Plateau pika (Ochotona curzoniae) in Yushu, Qinghai Province, China.</title>
        <authorList>
            <person name="Gui Z."/>
        </authorList>
    </citation>
    <scope>NUCLEOTIDE SEQUENCE [LARGE SCALE GENOMIC DNA]</scope>
    <source>
        <strain evidence="11 12">ATCC 51483</strain>
    </source>
</reference>
<dbReference type="OrthoDB" id="9790355at2"/>
<keyword evidence="5 9" id="KW-0460">Magnesium</keyword>
<evidence type="ECO:0000256" key="9">
    <source>
        <dbReference type="RuleBase" id="RU362011"/>
    </source>
</evidence>
<evidence type="ECO:0000256" key="3">
    <source>
        <dbReference type="ARBA" id="ARBA00022448"/>
    </source>
</evidence>
<dbReference type="InterPro" id="IPR038076">
    <property type="entry name" value="MgtE_N_sf"/>
</dbReference>
<keyword evidence="8" id="KW-0129">CBS domain</keyword>
<organism evidence="11 12">
    <name type="scientific">Neisseria iguanae</name>
    <dbReference type="NCBI Taxonomy" id="90242"/>
    <lineage>
        <taxon>Bacteria</taxon>
        <taxon>Pseudomonadati</taxon>
        <taxon>Pseudomonadota</taxon>
        <taxon>Betaproteobacteria</taxon>
        <taxon>Neisseriales</taxon>
        <taxon>Neisseriaceae</taxon>
        <taxon>Neisseria</taxon>
    </lineage>
</organism>
<dbReference type="Gene3D" id="3.10.580.10">
    <property type="entry name" value="CBS-domain"/>
    <property type="match status" value="1"/>
</dbReference>
<dbReference type="PROSITE" id="PS51371">
    <property type="entry name" value="CBS"/>
    <property type="match status" value="1"/>
</dbReference>
<dbReference type="Pfam" id="PF00571">
    <property type="entry name" value="CBS"/>
    <property type="match status" value="1"/>
</dbReference>
<comment type="similarity">
    <text evidence="2 9">Belongs to the SLC41A transporter family.</text>
</comment>